<dbReference type="Pfam" id="PF02145">
    <property type="entry name" value="Rap_GAP"/>
    <property type="match status" value="1"/>
</dbReference>
<dbReference type="GO" id="GO:0005634">
    <property type="term" value="C:nucleus"/>
    <property type="evidence" value="ECO:0007669"/>
    <property type="project" value="InterPro"/>
</dbReference>
<dbReference type="SMR" id="A2DXT2"/>
<dbReference type="SUPFAM" id="SSF111347">
    <property type="entry name" value="Rap/Ran-GAP"/>
    <property type="match status" value="1"/>
</dbReference>
<dbReference type="PANTHER" id="PTHR10063">
    <property type="entry name" value="TUBERIN"/>
    <property type="match status" value="1"/>
</dbReference>
<reference evidence="3" key="2">
    <citation type="journal article" date="2007" name="Science">
        <title>Draft genome sequence of the sexually transmitted pathogen Trichomonas vaginalis.</title>
        <authorList>
            <person name="Carlton J.M."/>
            <person name="Hirt R.P."/>
            <person name="Silva J.C."/>
            <person name="Delcher A.L."/>
            <person name="Schatz M."/>
            <person name="Zhao Q."/>
            <person name="Wortman J.R."/>
            <person name="Bidwell S.L."/>
            <person name="Alsmark U.C.M."/>
            <person name="Besteiro S."/>
            <person name="Sicheritz-Ponten T."/>
            <person name="Noel C.J."/>
            <person name="Dacks J.B."/>
            <person name="Foster P.G."/>
            <person name="Simillion C."/>
            <person name="Van de Peer Y."/>
            <person name="Miranda-Saavedra D."/>
            <person name="Barton G.J."/>
            <person name="Westrop G.D."/>
            <person name="Mueller S."/>
            <person name="Dessi D."/>
            <person name="Fiori P.L."/>
            <person name="Ren Q."/>
            <person name="Paulsen I."/>
            <person name="Zhang H."/>
            <person name="Bastida-Corcuera F.D."/>
            <person name="Simoes-Barbosa A."/>
            <person name="Brown M.T."/>
            <person name="Hayes R.D."/>
            <person name="Mukherjee M."/>
            <person name="Okumura C.Y."/>
            <person name="Schneider R."/>
            <person name="Smith A.J."/>
            <person name="Vanacova S."/>
            <person name="Villalvazo M."/>
            <person name="Haas B.J."/>
            <person name="Pertea M."/>
            <person name="Feldblyum T.V."/>
            <person name="Utterback T.R."/>
            <person name="Shu C.L."/>
            <person name="Osoegawa K."/>
            <person name="de Jong P.J."/>
            <person name="Hrdy I."/>
            <person name="Horvathova L."/>
            <person name="Zubacova Z."/>
            <person name="Dolezal P."/>
            <person name="Malik S.B."/>
            <person name="Logsdon J.M. Jr."/>
            <person name="Henze K."/>
            <person name="Gupta A."/>
            <person name="Wang C.C."/>
            <person name="Dunne R.L."/>
            <person name="Upcroft J.A."/>
            <person name="Upcroft P."/>
            <person name="White O."/>
            <person name="Salzberg S.L."/>
            <person name="Tang P."/>
            <person name="Chiu C.-H."/>
            <person name="Lee Y.-S."/>
            <person name="Embley T.M."/>
            <person name="Coombs G.H."/>
            <person name="Mottram J.C."/>
            <person name="Tachezy J."/>
            <person name="Fraser-Liggett C.M."/>
            <person name="Johnson P.J."/>
        </authorList>
    </citation>
    <scope>NUCLEOTIDE SEQUENCE [LARGE SCALE GENOMIC DNA]</scope>
    <source>
        <strain evidence="3">G3</strain>
    </source>
</reference>
<dbReference type="InParanoid" id="A2DXT2"/>
<proteinExistence type="predicted"/>
<reference evidence="3" key="1">
    <citation type="submission" date="2006-10" db="EMBL/GenBank/DDBJ databases">
        <authorList>
            <person name="Amadeo P."/>
            <person name="Zhao Q."/>
            <person name="Wortman J."/>
            <person name="Fraser-Liggett C."/>
            <person name="Carlton J."/>
        </authorList>
    </citation>
    <scope>NUCLEOTIDE SEQUENCE</scope>
    <source>
        <strain evidence="3">G3</strain>
    </source>
</reference>
<name>A2DXT2_TRIV3</name>
<dbReference type="PROSITE" id="PS50085">
    <property type="entry name" value="RAPGAP"/>
    <property type="match status" value="1"/>
</dbReference>
<dbReference type="InterPro" id="IPR000331">
    <property type="entry name" value="Rap/Ran_GAP_dom"/>
</dbReference>
<dbReference type="KEGG" id="tva:4772789"/>
<dbReference type="STRING" id="5722.A2DXT2"/>
<keyword evidence="4" id="KW-1185">Reference proteome</keyword>
<dbReference type="OrthoDB" id="19311at2759"/>
<dbReference type="EMBL" id="DS113265">
    <property type="protein sequence ID" value="EAY14792.1"/>
    <property type="molecule type" value="Genomic_DNA"/>
</dbReference>
<accession>A2DXT2</accession>
<dbReference type="VEuPathDB" id="TrichDB:TVAGG3_0683430"/>
<dbReference type="Gene3D" id="3.40.50.11210">
    <property type="entry name" value="Rap/Ran-GAP"/>
    <property type="match status" value="1"/>
</dbReference>
<evidence type="ECO:0000259" key="2">
    <source>
        <dbReference type="PROSITE" id="PS50085"/>
    </source>
</evidence>
<evidence type="ECO:0000313" key="3">
    <source>
        <dbReference type="EMBL" id="EAY14792.1"/>
    </source>
</evidence>
<dbReference type="eggNOG" id="KOG3686">
    <property type="taxonomic scope" value="Eukaryota"/>
</dbReference>
<protein>
    <submittedName>
        <fullName evidence="3">Rap/ran-GAP family protein</fullName>
    </submittedName>
</protein>
<organism evidence="3 4">
    <name type="scientific">Trichomonas vaginalis (strain ATCC PRA-98 / G3)</name>
    <dbReference type="NCBI Taxonomy" id="412133"/>
    <lineage>
        <taxon>Eukaryota</taxon>
        <taxon>Metamonada</taxon>
        <taxon>Parabasalia</taxon>
        <taxon>Trichomonadida</taxon>
        <taxon>Trichomonadidae</taxon>
        <taxon>Trichomonas</taxon>
    </lineage>
</organism>
<dbReference type="PANTHER" id="PTHR10063:SF11">
    <property type="entry name" value="RHO GTPASE-ACTIVATING PROTEIN CG5521-RELATED"/>
    <property type="match status" value="1"/>
</dbReference>
<dbReference type="RefSeq" id="XP_001327015.1">
    <property type="nucleotide sequence ID" value="XM_001326980.1"/>
</dbReference>
<evidence type="ECO:0000256" key="1">
    <source>
        <dbReference type="ARBA" id="ARBA00022468"/>
    </source>
</evidence>
<dbReference type="Proteomes" id="UP000001542">
    <property type="component" value="Unassembled WGS sequence"/>
</dbReference>
<dbReference type="InterPro" id="IPR027107">
    <property type="entry name" value="Tuberin/Ral-act_asu"/>
</dbReference>
<keyword evidence="1" id="KW-0343">GTPase activation</keyword>
<dbReference type="GO" id="GO:0005096">
    <property type="term" value="F:GTPase activator activity"/>
    <property type="evidence" value="ECO:0000318"/>
    <property type="project" value="GO_Central"/>
</dbReference>
<dbReference type="FunFam" id="3.40.50.11210:FF:000001">
    <property type="entry name" value="Ral GTPase-activating protein subunit alpha-1 isoform 1"/>
    <property type="match status" value="1"/>
</dbReference>
<evidence type="ECO:0000313" key="4">
    <source>
        <dbReference type="Proteomes" id="UP000001542"/>
    </source>
</evidence>
<dbReference type="GO" id="GO:0005737">
    <property type="term" value="C:cytoplasm"/>
    <property type="evidence" value="ECO:0000318"/>
    <property type="project" value="GO_Central"/>
</dbReference>
<dbReference type="InterPro" id="IPR035974">
    <property type="entry name" value="Rap/Ran-GAP_sf"/>
</dbReference>
<feature type="domain" description="Rap-GAP" evidence="2">
    <location>
        <begin position="347"/>
        <end position="567"/>
    </location>
</feature>
<dbReference type="VEuPathDB" id="TrichDB:TVAG_219750"/>
<sequence>MNSLDRIKELTVSELYSVKIASLMISLYSILSSSKNPDKYLPISYLNDFCAVNKRNHLVQEQILAHFLCIFDNDLKNFVKNETLYEQFDGCPTVYWTYLHILLSNRTEIENVFPDFQKKTLLWLIGNLNKLPTHPQSIYIASLCSDIIYKNPDLFGLLEKETKDCRNNQLIKNMIDYILASLTTFKSTGFPNLSKSNYEIFDDRLSVTEVHSDGSLTASTKKANTASSYKINYLDKTPKENGNKPKIPHSSSFELVTFSKFNKFMMNFKGFQNLLPPKTKDEVDIPSTSFQNIKLNEMQLVSDEIQPIDEKIPKNMIPQQDECFVFNDYAHSKYEIMKSSSSLSSETRALFETIQKVIAKIGIIFVKKGKLKQSEILALGENETSQEYQDFLLKIREKVQLKDFKKYCGKLDILTGINGQNSIYFSDKRIETMFHVSTMMPTNQSDSQQIQKKKHIGNDNTTIVWNENINNPWNAATIVSKFNDFHVVIYPKSDNLYFIDIRKKSDTYECGPIRSPILLNSISFPYIVRWTAITSDFLIRGFTNPLNMPHYKFNEQLAKMANLSNKD</sequence>
<gene>
    <name evidence="3" type="ORF">TVAG_219750</name>
</gene>
<dbReference type="GO" id="GO:0051056">
    <property type="term" value="P:regulation of small GTPase mediated signal transduction"/>
    <property type="evidence" value="ECO:0007669"/>
    <property type="project" value="InterPro"/>
</dbReference>
<dbReference type="AlphaFoldDB" id="A2DXT2"/>